<comment type="cofactor">
    <cofactor evidence="1">
        <name>heme b</name>
        <dbReference type="ChEBI" id="CHEBI:60344"/>
    </cofactor>
</comment>
<evidence type="ECO:0000256" key="7">
    <source>
        <dbReference type="ARBA" id="ARBA00022982"/>
    </source>
</evidence>
<gene>
    <name evidence="13" type="ORF">PPACK8108_LOCUS2312</name>
</gene>
<dbReference type="Proteomes" id="UP001153365">
    <property type="component" value="Unassembled WGS sequence"/>
</dbReference>
<dbReference type="PANTHER" id="PTHR15422">
    <property type="entry name" value="OS05G0565100 PROTEIN"/>
    <property type="match status" value="1"/>
</dbReference>
<evidence type="ECO:0000313" key="14">
    <source>
        <dbReference type="Proteomes" id="UP001153365"/>
    </source>
</evidence>
<keyword evidence="5 11" id="KW-0812">Transmembrane</keyword>
<dbReference type="SMART" id="SM00665">
    <property type="entry name" value="B561"/>
    <property type="match status" value="1"/>
</dbReference>
<evidence type="ECO:0000259" key="12">
    <source>
        <dbReference type="PROSITE" id="PS50939"/>
    </source>
</evidence>
<evidence type="ECO:0000256" key="10">
    <source>
        <dbReference type="ARBA" id="ARBA00023136"/>
    </source>
</evidence>
<keyword evidence="10 11" id="KW-0472">Membrane</keyword>
<dbReference type="AlphaFoldDB" id="A0AAV0AIR6"/>
<evidence type="ECO:0000256" key="9">
    <source>
        <dbReference type="ARBA" id="ARBA00023004"/>
    </source>
</evidence>
<feature type="transmembrane region" description="Helical" evidence="11">
    <location>
        <begin position="133"/>
        <end position="153"/>
    </location>
</feature>
<keyword evidence="6" id="KW-0479">Metal-binding</keyword>
<feature type="transmembrane region" description="Helical" evidence="11">
    <location>
        <begin position="237"/>
        <end position="259"/>
    </location>
</feature>
<feature type="transmembrane region" description="Helical" evidence="11">
    <location>
        <begin position="91"/>
        <end position="112"/>
    </location>
</feature>
<keyword evidence="3" id="KW-0813">Transport</keyword>
<evidence type="ECO:0000256" key="3">
    <source>
        <dbReference type="ARBA" id="ARBA00022448"/>
    </source>
</evidence>
<organism evidence="13 14">
    <name type="scientific">Phakopsora pachyrhizi</name>
    <name type="common">Asian soybean rust disease fungus</name>
    <dbReference type="NCBI Taxonomy" id="170000"/>
    <lineage>
        <taxon>Eukaryota</taxon>
        <taxon>Fungi</taxon>
        <taxon>Dikarya</taxon>
        <taxon>Basidiomycota</taxon>
        <taxon>Pucciniomycotina</taxon>
        <taxon>Pucciniomycetes</taxon>
        <taxon>Pucciniales</taxon>
        <taxon>Phakopsoraceae</taxon>
        <taxon>Phakopsora</taxon>
    </lineage>
</organism>
<keyword evidence="9" id="KW-0408">Iron</keyword>
<feature type="transmembrane region" description="Helical" evidence="11">
    <location>
        <begin position="208"/>
        <end position="225"/>
    </location>
</feature>
<comment type="subcellular location">
    <subcellularLocation>
        <location evidence="2">Membrane</location>
        <topology evidence="2">Multi-pass membrane protein</topology>
    </subcellularLocation>
</comment>
<dbReference type="GO" id="GO:0016020">
    <property type="term" value="C:membrane"/>
    <property type="evidence" value="ECO:0007669"/>
    <property type="project" value="UniProtKB-SubCell"/>
</dbReference>
<evidence type="ECO:0000256" key="1">
    <source>
        <dbReference type="ARBA" id="ARBA00001970"/>
    </source>
</evidence>
<dbReference type="CDD" id="cd08761">
    <property type="entry name" value="Cyt_b561_CYB561D2_like"/>
    <property type="match status" value="1"/>
</dbReference>
<evidence type="ECO:0000313" key="13">
    <source>
        <dbReference type="EMBL" id="CAH7667873.1"/>
    </source>
</evidence>
<evidence type="ECO:0000256" key="8">
    <source>
        <dbReference type="ARBA" id="ARBA00022989"/>
    </source>
</evidence>
<feature type="transmembrane region" description="Helical" evidence="11">
    <location>
        <begin position="66"/>
        <end position="85"/>
    </location>
</feature>
<proteinExistence type="predicted"/>
<sequence>MDSNIQPTTDDETVGEVLEVQHTENAPLLSHGENGTTQVGYDRPSCKLSSLLEAHRRPHRASGMKLVAEIAIVFWFVTVLFVVLTQRLELFTLHPIFQSLAILLFYQGILILQPTQTATEKRTGLFVHETFQILGFVSILAGGMVIFLVKISHHAKHFTSWHGKLGLITALLLLFQALVGGFVGFETIRDSKLVGESRARSLWKYHRASGYLVIVFLTLTVLSATKTDWLLGATDAVLIWILRITPIVSIIGLFSLINFKKIFG</sequence>
<dbReference type="Pfam" id="PF03188">
    <property type="entry name" value="Cytochrom_B561"/>
    <property type="match status" value="1"/>
</dbReference>
<feature type="transmembrane region" description="Helical" evidence="11">
    <location>
        <begin position="165"/>
        <end position="188"/>
    </location>
</feature>
<evidence type="ECO:0000256" key="4">
    <source>
        <dbReference type="ARBA" id="ARBA00022617"/>
    </source>
</evidence>
<dbReference type="GO" id="GO:0140575">
    <property type="term" value="F:transmembrane monodehydroascorbate reductase activity"/>
    <property type="evidence" value="ECO:0007669"/>
    <property type="project" value="InterPro"/>
</dbReference>
<dbReference type="PANTHER" id="PTHR15422:SF45">
    <property type="entry name" value="CYTOCHROME B561 DOMAIN-CONTAINING PROTEIN"/>
    <property type="match status" value="1"/>
</dbReference>
<reference evidence="13" key="1">
    <citation type="submission" date="2022-06" db="EMBL/GenBank/DDBJ databases">
        <authorList>
            <consortium name="SYNGENTA / RWTH Aachen University"/>
        </authorList>
    </citation>
    <scope>NUCLEOTIDE SEQUENCE</scope>
</reference>
<evidence type="ECO:0000256" key="6">
    <source>
        <dbReference type="ARBA" id="ARBA00022723"/>
    </source>
</evidence>
<keyword evidence="8 11" id="KW-1133">Transmembrane helix</keyword>
<keyword evidence="4" id="KW-0349">Heme</keyword>
<dbReference type="Gene3D" id="1.20.120.1770">
    <property type="match status" value="1"/>
</dbReference>
<dbReference type="EMBL" id="CALTRL010000399">
    <property type="protein sequence ID" value="CAH7667873.1"/>
    <property type="molecule type" value="Genomic_DNA"/>
</dbReference>
<dbReference type="PROSITE" id="PS50939">
    <property type="entry name" value="CYTOCHROME_B561"/>
    <property type="match status" value="1"/>
</dbReference>
<evidence type="ECO:0000256" key="11">
    <source>
        <dbReference type="SAM" id="Phobius"/>
    </source>
</evidence>
<evidence type="ECO:0000256" key="5">
    <source>
        <dbReference type="ARBA" id="ARBA00022692"/>
    </source>
</evidence>
<name>A0AAV0AIR6_PHAPC</name>
<feature type="domain" description="Cytochrome b561" evidence="12">
    <location>
        <begin position="58"/>
        <end position="264"/>
    </location>
</feature>
<keyword evidence="7" id="KW-0249">Electron transport</keyword>
<accession>A0AAV0AIR6</accession>
<dbReference type="InterPro" id="IPR045150">
    <property type="entry name" value="CYB561D1/2"/>
</dbReference>
<dbReference type="InterPro" id="IPR006593">
    <property type="entry name" value="Cyt_b561/ferric_Rdtase_TM"/>
</dbReference>
<keyword evidence="14" id="KW-1185">Reference proteome</keyword>
<dbReference type="GO" id="GO:0046872">
    <property type="term" value="F:metal ion binding"/>
    <property type="evidence" value="ECO:0007669"/>
    <property type="project" value="UniProtKB-KW"/>
</dbReference>
<protein>
    <recommendedName>
        <fullName evidence="12">Cytochrome b561 domain-containing protein</fullName>
    </recommendedName>
</protein>
<evidence type="ECO:0000256" key="2">
    <source>
        <dbReference type="ARBA" id="ARBA00004141"/>
    </source>
</evidence>
<comment type="caution">
    <text evidence="13">The sequence shown here is derived from an EMBL/GenBank/DDBJ whole genome shotgun (WGS) entry which is preliminary data.</text>
</comment>